<dbReference type="AlphaFoldDB" id="A0A955RS69"/>
<feature type="domain" description="N-acetyltransferase" evidence="1">
    <location>
        <begin position="1"/>
        <end position="52"/>
    </location>
</feature>
<dbReference type="Proteomes" id="UP000751518">
    <property type="component" value="Unassembled WGS sequence"/>
</dbReference>
<dbReference type="SUPFAM" id="SSF55729">
    <property type="entry name" value="Acyl-CoA N-acyltransferases (Nat)"/>
    <property type="match status" value="1"/>
</dbReference>
<name>A0A955RS69_UNCKA</name>
<dbReference type="Pfam" id="PF00583">
    <property type="entry name" value="Acetyltransf_1"/>
    <property type="match status" value="1"/>
</dbReference>
<protein>
    <submittedName>
        <fullName evidence="2">GNAT family N-acetyltransferase</fullName>
    </submittedName>
</protein>
<dbReference type="Gene3D" id="3.40.630.30">
    <property type="match status" value="1"/>
</dbReference>
<comment type="caution">
    <text evidence="2">The sequence shown here is derived from an EMBL/GenBank/DDBJ whole genome shotgun (WGS) entry which is preliminary data.</text>
</comment>
<sequence length="52" mass="6241">MGTKLLEYAEEWAKSQGFEKLFVVAYWGNKQAINFYKKNDFYEIALQMEKKI</sequence>
<dbReference type="InterPro" id="IPR016181">
    <property type="entry name" value="Acyl_CoA_acyltransferase"/>
</dbReference>
<dbReference type="PROSITE" id="PS51186">
    <property type="entry name" value="GNAT"/>
    <property type="match status" value="1"/>
</dbReference>
<reference evidence="2" key="1">
    <citation type="submission" date="2020-04" db="EMBL/GenBank/DDBJ databases">
        <authorList>
            <person name="Zhang T."/>
        </authorList>
    </citation>
    <scope>NUCLEOTIDE SEQUENCE</scope>
    <source>
        <strain evidence="2">HKST-UBA03</strain>
    </source>
</reference>
<dbReference type="GO" id="GO:0016747">
    <property type="term" value="F:acyltransferase activity, transferring groups other than amino-acyl groups"/>
    <property type="evidence" value="ECO:0007669"/>
    <property type="project" value="InterPro"/>
</dbReference>
<dbReference type="EMBL" id="JAGQKZ010000024">
    <property type="protein sequence ID" value="MCA9392172.1"/>
    <property type="molecule type" value="Genomic_DNA"/>
</dbReference>
<organism evidence="2 3">
    <name type="scientific">candidate division WWE3 bacterium</name>
    <dbReference type="NCBI Taxonomy" id="2053526"/>
    <lineage>
        <taxon>Bacteria</taxon>
        <taxon>Katanobacteria</taxon>
    </lineage>
</organism>
<dbReference type="CDD" id="cd04301">
    <property type="entry name" value="NAT_SF"/>
    <property type="match status" value="1"/>
</dbReference>
<evidence type="ECO:0000313" key="2">
    <source>
        <dbReference type="EMBL" id="MCA9392172.1"/>
    </source>
</evidence>
<evidence type="ECO:0000313" key="3">
    <source>
        <dbReference type="Proteomes" id="UP000751518"/>
    </source>
</evidence>
<accession>A0A955RS69</accession>
<dbReference type="InterPro" id="IPR000182">
    <property type="entry name" value="GNAT_dom"/>
</dbReference>
<proteinExistence type="predicted"/>
<evidence type="ECO:0000259" key="1">
    <source>
        <dbReference type="PROSITE" id="PS51186"/>
    </source>
</evidence>
<gene>
    <name evidence="2" type="ORF">KC614_03130</name>
</gene>
<reference evidence="2" key="2">
    <citation type="journal article" date="2021" name="Microbiome">
        <title>Successional dynamics and alternative stable states in a saline activated sludge microbial community over 9 years.</title>
        <authorList>
            <person name="Wang Y."/>
            <person name="Ye J."/>
            <person name="Ju F."/>
            <person name="Liu L."/>
            <person name="Boyd J.A."/>
            <person name="Deng Y."/>
            <person name="Parks D.H."/>
            <person name="Jiang X."/>
            <person name="Yin X."/>
            <person name="Woodcroft B.J."/>
            <person name="Tyson G.W."/>
            <person name="Hugenholtz P."/>
            <person name="Polz M.F."/>
            <person name="Zhang T."/>
        </authorList>
    </citation>
    <scope>NUCLEOTIDE SEQUENCE</scope>
    <source>
        <strain evidence="2">HKST-UBA03</strain>
    </source>
</reference>